<organism evidence="2 4">
    <name type="scientific">Methylobacterium oxalidis</name>
    <dbReference type="NCBI Taxonomy" id="944322"/>
    <lineage>
        <taxon>Bacteria</taxon>
        <taxon>Pseudomonadati</taxon>
        <taxon>Pseudomonadota</taxon>
        <taxon>Alphaproteobacteria</taxon>
        <taxon>Hyphomicrobiales</taxon>
        <taxon>Methylobacteriaceae</taxon>
        <taxon>Methylobacterium</taxon>
    </lineage>
</organism>
<gene>
    <name evidence="3" type="ORF">GCM10007888_21230</name>
    <name evidence="2" type="ORF">MOX02_30420</name>
</gene>
<reference evidence="5" key="2">
    <citation type="journal article" date="2019" name="Int. J. Syst. Evol. Microbiol.">
        <title>The Global Catalogue of Microorganisms (GCM) 10K type strain sequencing project: providing services to taxonomists for standard genome sequencing and annotation.</title>
        <authorList>
            <consortium name="The Broad Institute Genomics Platform"/>
            <consortium name="The Broad Institute Genome Sequencing Center for Infectious Disease"/>
            <person name="Wu L."/>
            <person name="Ma J."/>
        </authorList>
    </citation>
    <scope>NUCLEOTIDE SEQUENCE [LARGE SCALE GENOMIC DNA]</scope>
    <source>
        <strain evidence="5">NBRC 107715</strain>
    </source>
</reference>
<feature type="region of interest" description="Disordered" evidence="1">
    <location>
        <begin position="97"/>
        <end position="126"/>
    </location>
</feature>
<dbReference type="RefSeq" id="WP_147026591.1">
    <property type="nucleotide sequence ID" value="NZ_BJZU01000060.1"/>
</dbReference>
<dbReference type="Proteomes" id="UP000321960">
    <property type="component" value="Unassembled WGS sequence"/>
</dbReference>
<feature type="compositionally biased region" description="Pro residues" evidence="1">
    <location>
        <begin position="116"/>
        <end position="126"/>
    </location>
</feature>
<evidence type="ECO:0000313" key="3">
    <source>
        <dbReference type="EMBL" id="GLS63742.1"/>
    </source>
</evidence>
<reference evidence="3" key="1">
    <citation type="journal article" date="2014" name="Int. J. Syst. Evol. Microbiol.">
        <title>Complete genome of a new Firmicutes species belonging to the dominant human colonic microbiota ('Ruminococcus bicirculans') reveals two chromosomes and a selective capacity to utilize plant glucans.</title>
        <authorList>
            <consortium name="NISC Comparative Sequencing Program"/>
            <person name="Wegmann U."/>
            <person name="Louis P."/>
            <person name="Goesmann A."/>
            <person name="Henrissat B."/>
            <person name="Duncan S.H."/>
            <person name="Flint H.J."/>
        </authorList>
    </citation>
    <scope>NUCLEOTIDE SEQUENCE</scope>
    <source>
        <strain evidence="3">NBRC 107715</strain>
    </source>
</reference>
<dbReference type="EMBL" id="BJZU01000060">
    <property type="protein sequence ID" value="GEP05004.1"/>
    <property type="molecule type" value="Genomic_DNA"/>
</dbReference>
<sequence length="126" mass="12758">MRPAATPIPSAGARVAASARRRLARCLLVLLAVFALSVPAPEAGAEAAPHRALAEHLSLELPGAGADAHGDGALVHHCAHCACHQAVTAAPAEAASRTAAAEIRFPERAETGPVQPAAPPRKPPRA</sequence>
<reference evidence="2 4" key="3">
    <citation type="submission" date="2019-07" db="EMBL/GenBank/DDBJ databases">
        <title>Whole genome shotgun sequence of Methylobacterium oxalidis NBRC 107715.</title>
        <authorList>
            <person name="Hosoyama A."/>
            <person name="Uohara A."/>
            <person name="Ohji S."/>
            <person name="Ichikawa N."/>
        </authorList>
    </citation>
    <scope>NUCLEOTIDE SEQUENCE [LARGE SCALE GENOMIC DNA]</scope>
    <source>
        <strain evidence="2 4">NBRC 107715</strain>
    </source>
</reference>
<dbReference type="EMBL" id="BSPK01000026">
    <property type="protein sequence ID" value="GLS63742.1"/>
    <property type="molecule type" value="Genomic_DNA"/>
</dbReference>
<accession>A0A512J4W8</accession>
<dbReference type="AlphaFoldDB" id="A0A512J4W8"/>
<evidence type="ECO:0000313" key="4">
    <source>
        <dbReference type="Proteomes" id="UP000321960"/>
    </source>
</evidence>
<protein>
    <recommendedName>
        <fullName evidence="6">DUF2946 domain-containing protein</fullName>
    </recommendedName>
</protein>
<proteinExistence type="predicted"/>
<evidence type="ECO:0008006" key="6">
    <source>
        <dbReference type="Google" id="ProtNLM"/>
    </source>
</evidence>
<reference evidence="3" key="4">
    <citation type="submission" date="2023-01" db="EMBL/GenBank/DDBJ databases">
        <title>Draft genome sequence of Methylobacterium oxalidis strain NBRC 107715.</title>
        <authorList>
            <person name="Sun Q."/>
            <person name="Mori K."/>
        </authorList>
    </citation>
    <scope>NUCLEOTIDE SEQUENCE</scope>
    <source>
        <strain evidence="3">NBRC 107715</strain>
    </source>
</reference>
<evidence type="ECO:0000313" key="2">
    <source>
        <dbReference type="EMBL" id="GEP05004.1"/>
    </source>
</evidence>
<evidence type="ECO:0000256" key="1">
    <source>
        <dbReference type="SAM" id="MobiDB-lite"/>
    </source>
</evidence>
<comment type="caution">
    <text evidence="2">The sequence shown here is derived from an EMBL/GenBank/DDBJ whole genome shotgun (WGS) entry which is preliminary data.</text>
</comment>
<keyword evidence="5" id="KW-1185">Reference proteome</keyword>
<name>A0A512J4W8_9HYPH</name>
<evidence type="ECO:0000313" key="5">
    <source>
        <dbReference type="Proteomes" id="UP001156856"/>
    </source>
</evidence>
<dbReference type="Proteomes" id="UP001156856">
    <property type="component" value="Unassembled WGS sequence"/>
</dbReference>